<comment type="caution">
    <text evidence="1">The sequence shown here is derived from an EMBL/GenBank/DDBJ whole genome shotgun (WGS) entry which is preliminary data.</text>
</comment>
<dbReference type="AlphaFoldDB" id="A0A2J6WZA6"/>
<evidence type="ECO:0000313" key="1">
    <source>
        <dbReference type="EMBL" id="PMP76748.1"/>
    </source>
</evidence>
<reference evidence="1 2" key="1">
    <citation type="submission" date="2018-01" db="EMBL/GenBank/DDBJ databases">
        <title>Metagenomic assembled genomes from two thermal pools in the Uzon Caldera, Kamchatka, Russia.</title>
        <authorList>
            <person name="Wilkins L."/>
            <person name="Ettinger C."/>
        </authorList>
    </citation>
    <scope>NUCLEOTIDE SEQUENCE [LARGE SCALE GENOMIC DNA]</scope>
    <source>
        <strain evidence="1">ZAV-02</strain>
    </source>
</reference>
<dbReference type="SUPFAM" id="SSF51621">
    <property type="entry name" value="Phosphoenolpyruvate/pyruvate domain"/>
    <property type="match status" value="1"/>
</dbReference>
<organism evidence="1 2">
    <name type="scientific">Chloroflexus aggregans</name>
    <dbReference type="NCBI Taxonomy" id="152260"/>
    <lineage>
        <taxon>Bacteria</taxon>
        <taxon>Bacillati</taxon>
        <taxon>Chloroflexota</taxon>
        <taxon>Chloroflexia</taxon>
        <taxon>Chloroflexales</taxon>
        <taxon>Chloroflexineae</taxon>
        <taxon>Chloroflexaceae</taxon>
        <taxon>Chloroflexus</taxon>
    </lineage>
</organism>
<dbReference type="GO" id="GO:0003824">
    <property type="term" value="F:catalytic activity"/>
    <property type="evidence" value="ECO:0007669"/>
    <property type="project" value="InterPro"/>
</dbReference>
<proteinExistence type="predicted"/>
<dbReference type="Proteomes" id="UP000243376">
    <property type="component" value="Unassembled WGS sequence"/>
</dbReference>
<feature type="non-terminal residue" evidence="1">
    <location>
        <position position="1"/>
    </location>
</feature>
<dbReference type="InterPro" id="IPR040442">
    <property type="entry name" value="Pyrv_kinase-like_dom_sf"/>
</dbReference>
<gene>
    <name evidence="1" type="ORF">C0184_12645</name>
</gene>
<dbReference type="EMBL" id="PNIQ01000844">
    <property type="protein sequence ID" value="PMP76748.1"/>
    <property type="molecule type" value="Genomic_DNA"/>
</dbReference>
<dbReference type="Gene3D" id="3.20.20.60">
    <property type="entry name" value="Phosphoenolpyruvate-binding domains"/>
    <property type="match status" value="1"/>
</dbReference>
<dbReference type="InterPro" id="IPR015813">
    <property type="entry name" value="Pyrv/PenolPyrv_kinase-like_dom"/>
</dbReference>
<protein>
    <submittedName>
        <fullName evidence="1">Aldolase</fullName>
    </submittedName>
</protein>
<sequence length="81" mass="8350">PADLSLSLGLPVPVDFSAPPFRAALSRIVAVCRQRGLATGIYANPDLAADLAALGFNFITIVNDGDLIMKGAVAALQTVRA</sequence>
<accession>A0A2J6WZA6</accession>
<name>A0A2J6WZA6_9CHLR</name>
<evidence type="ECO:0000313" key="2">
    <source>
        <dbReference type="Proteomes" id="UP000243376"/>
    </source>
</evidence>